<dbReference type="PIRSF" id="PIRSF004649">
    <property type="entry name" value="MlaC"/>
    <property type="match status" value="1"/>
</dbReference>
<dbReference type="RefSeq" id="WP_310075503.1">
    <property type="nucleotide sequence ID" value="NZ_JAVDVX010000008.1"/>
</dbReference>
<keyword evidence="3" id="KW-1185">Reference proteome</keyword>
<keyword evidence="1" id="KW-0732">Signal</keyword>
<dbReference type="Gene3D" id="3.10.450.710">
    <property type="entry name" value="Tgt2/MlaC"/>
    <property type="match status" value="1"/>
</dbReference>
<evidence type="ECO:0000313" key="2">
    <source>
        <dbReference type="EMBL" id="MDR7091799.1"/>
    </source>
</evidence>
<dbReference type="Proteomes" id="UP001253595">
    <property type="component" value="Unassembled WGS sequence"/>
</dbReference>
<feature type="chain" id="PRO_5046117588" evidence="1">
    <location>
        <begin position="26"/>
        <end position="207"/>
    </location>
</feature>
<name>A0ABU1V2X3_9GAMM</name>
<sequence length="207" mass="22339">MKNLFTKVSGVVFGLTMLLGTSVMAQAPAAAATQSPQMIVESVAQKLFDLVKVKNTEKTADDAYYAQVEGALNDVVNFPFISASVMGKAYKQATPAQRQAFQKVFKDGMVKSLAKGVLGYADSKVTIAGVNEVNAARHIVKQEVAIEGASHKLDYTMRKEKSGEWKLINVVLNGVNLGQSFSGQFKASLKKYNGDIDKVIANWLADA</sequence>
<dbReference type="PANTHER" id="PTHR36573:SF1">
    <property type="entry name" value="INTERMEMBRANE PHOSPHOLIPID TRANSPORT SYSTEM BINDING PROTEIN MLAC"/>
    <property type="match status" value="1"/>
</dbReference>
<accession>A0ABU1V2X3</accession>
<organism evidence="2 3">
    <name type="scientific">Cellvibrio fibrivorans</name>
    <dbReference type="NCBI Taxonomy" id="126350"/>
    <lineage>
        <taxon>Bacteria</taxon>
        <taxon>Pseudomonadati</taxon>
        <taxon>Pseudomonadota</taxon>
        <taxon>Gammaproteobacteria</taxon>
        <taxon>Cellvibrionales</taxon>
        <taxon>Cellvibrionaceae</taxon>
        <taxon>Cellvibrio</taxon>
    </lineage>
</organism>
<dbReference type="PANTHER" id="PTHR36573">
    <property type="entry name" value="INTERMEMBRANE PHOSPHOLIPID TRANSPORT SYSTEM BINDING PROTEIN MLAC"/>
    <property type="match status" value="1"/>
</dbReference>
<dbReference type="InterPro" id="IPR008869">
    <property type="entry name" value="MlaC/ttg2D"/>
</dbReference>
<gene>
    <name evidence="2" type="ORF">J2X05_003837</name>
</gene>
<dbReference type="EMBL" id="JAVDVX010000008">
    <property type="protein sequence ID" value="MDR7091799.1"/>
    <property type="molecule type" value="Genomic_DNA"/>
</dbReference>
<dbReference type="Pfam" id="PF05494">
    <property type="entry name" value="MlaC"/>
    <property type="match status" value="1"/>
</dbReference>
<feature type="signal peptide" evidence="1">
    <location>
        <begin position="1"/>
        <end position="25"/>
    </location>
</feature>
<proteinExistence type="predicted"/>
<dbReference type="InterPro" id="IPR042245">
    <property type="entry name" value="Tgt2/MlaC_sf"/>
</dbReference>
<protein>
    <submittedName>
        <fullName evidence="2">Phospholipid transport system substrate-binding protein</fullName>
    </submittedName>
</protein>
<comment type="caution">
    <text evidence="2">The sequence shown here is derived from an EMBL/GenBank/DDBJ whole genome shotgun (WGS) entry which is preliminary data.</text>
</comment>
<evidence type="ECO:0000313" key="3">
    <source>
        <dbReference type="Proteomes" id="UP001253595"/>
    </source>
</evidence>
<reference evidence="2 3" key="1">
    <citation type="submission" date="2023-07" db="EMBL/GenBank/DDBJ databases">
        <title>Sorghum-associated microbial communities from plants grown in Nebraska, USA.</title>
        <authorList>
            <person name="Schachtman D."/>
        </authorList>
    </citation>
    <scope>NUCLEOTIDE SEQUENCE [LARGE SCALE GENOMIC DNA]</scope>
    <source>
        <strain evidence="2 3">BE190</strain>
    </source>
</reference>
<evidence type="ECO:0000256" key="1">
    <source>
        <dbReference type="SAM" id="SignalP"/>
    </source>
</evidence>